<dbReference type="InterPro" id="IPR039905">
    <property type="entry name" value="CD2BP2/Lin1"/>
</dbReference>
<evidence type="ECO:0000256" key="1">
    <source>
        <dbReference type="SAM" id="MobiDB-lite"/>
    </source>
</evidence>
<feature type="region of interest" description="Disordered" evidence="1">
    <location>
        <begin position="247"/>
        <end position="269"/>
    </location>
</feature>
<dbReference type="AlphaFoldDB" id="A0AAV9VI79"/>
<proteinExistence type="predicted"/>
<organism evidence="3 4">
    <name type="scientific">Orbilia blumenaviensis</name>
    <dbReference type="NCBI Taxonomy" id="1796055"/>
    <lineage>
        <taxon>Eukaryota</taxon>
        <taxon>Fungi</taxon>
        <taxon>Dikarya</taxon>
        <taxon>Ascomycota</taxon>
        <taxon>Pezizomycotina</taxon>
        <taxon>Orbiliomycetes</taxon>
        <taxon>Orbiliales</taxon>
        <taxon>Orbiliaceae</taxon>
        <taxon>Orbilia</taxon>
    </lineage>
</organism>
<dbReference type="InterPro" id="IPR003169">
    <property type="entry name" value="GYF"/>
</dbReference>
<dbReference type="Pfam" id="PF02213">
    <property type="entry name" value="GYF"/>
    <property type="match status" value="1"/>
</dbReference>
<dbReference type="SMART" id="SM00444">
    <property type="entry name" value="GYF"/>
    <property type="match status" value="1"/>
</dbReference>
<dbReference type="PANTHER" id="PTHR13138">
    <property type="entry name" value="PROTEIN LIN1"/>
    <property type="match status" value="1"/>
</dbReference>
<gene>
    <name evidence="3" type="ORF">TWF730_005386</name>
</gene>
<dbReference type="PROSITE" id="PS50829">
    <property type="entry name" value="GYF"/>
    <property type="match status" value="1"/>
</dbReference>
<feature type="compositionally biased region" description="Basic and acidic residues" evidence="1">
    <location>
        <begin position="319"/>
        <end position="342"/>
    </location>
</feature>
<feature type="compositionally biased region" description="Basic residues" evidence="1">
    <location>
        <begin position="305"/>
        <end position="318"/>
    </location>
</feature>
<feature type="domain" description="GYF" evidence="2">
    <location>
        <begin position="398"/>
        <end position="454"/>
    </location>
</feature>
<feature type="compositionally biased region" description="Acidic residues" evidence="1">
    <location>
        <begin position="124"/>
        <end position="140"/>
    </location>
</feature>
<dbReference type="SUPFAM" id="SSF55277">
    <property type="entry name" value="GYF domain"/>
    <property type="match status" value="1"/>
</dbReference>
<dbReference type="GO" id="GO:0005682">
    <property type="term" value="C:U5 snRNP"/>
    <property type="evidence" value="ECO:0007669"/>
    <property type="project" value="InterPro"/>
</dbReference>
<feature type="region of interest" description="Disordered" evidence="1">
    <location>
        <begin position="83"/>
        <end position="209"/>
    </location>
</feature>
<accession>A0AAV9VI79</accession>
<keyword evidence="4" id="KW-1185">Reference proteome</keyword>
<feature type="region of interest" description="Disordered" evidence="1">
    <location>
        <begin position="1"/>
        <end position="58"/>
    </location>
</feature>
<protein>
    <recommendedName>
        <fullName evidence="2">GYF domain-containing protein</fullName>
    </recommendedName>
</protein>
<reference evidence="3 4" key="1">
    <citation type="submission" date="2019-10" db="EMBL/GenBank/DDBJ databases">
        <authorList>
            <person name="Palmer J.M."/>
        </authorList>
    </citation>
    <scope>NUCLEOTIDE SEQUENCE [LARGE SCALE GENOMIC DNA]</scope>
    <source>
        <strain evidence="3 4">TWF730</strain>
    </source>
</reference>
<evidence type="ECO:0000259" key="2">
    <source>
        <dbReference type="PROSITE" id="PS50829"/>
    </source>
</evidence>
<dbReference type="Gene3D" id="3.30.1490.40">
    <property type="match status" value="1"/>
</dbReference>
<feature type="compositionally biased region" description="Acidic residues" evidence="1">
    <location>
        <begin position="177"/>
        <end position="195"/>
    </location>
</feature>
<dbReference type="Proteomes" id="UP001373714">
    <property type="component" value="Unassembled WGS sequence"/>
</dbReference>
<sequence length="454" mass="50928">MSGRPRPKATPARHVTTSTTTTTSTSSTAAAAAAAATTQFDLRNPNTLAASTDQDEEYDAETAAILNFDEISGQSRGVKRNAVNLDGYDSDSSNEGFGGGKVDDYDDDGLNNNNKKKKKKEKDGDDDDDMFGGGDGDEDATAEKNGDKKPAKRKKDVRFLDLQEIEGQEEKSGDSSSGDEDEEAKQDDEEVDEEVGAGGKKKNAPKMDGFNMRAEMEEGKFDDQGNFVRRAVDPDAIHDTWLEGVSKKEMKRAKESHEKREKEAKLRRREEDELITGDLISDLVLCLERGETALEALARLNTGKKSTKPKKSWQKKKGRDMEIDAPNEKEPEDPKEKERKEQIEKITTAADRLLSRGFNEIYDEPREFLTRLYKKETNEDWIEPINETTSSSEPKEVVDEWEYKWSDGQGDGQIHGPYGGTEMKAWKEAGYFQEGVVFRRKGESESDWTRLPDF</sequence>
<dbReference type="InterPro" id="IPR035445">
    <property type="entry name" value="GYF-like_dom_sf"/>
</dbReference>
<feature type="compositionally biased region" description="Low complexity" evidence="1">
    <location>
        <begin position="16"/>
        <end position="38"/>
    </location>
</feature>
<dbReference type="EMBL" id="JAVHNS010000002">
    <property type="protein sequence ID" value="KAK6361672.1"/>
    <property type="molecule type" value="Genomic_DNA"/>
</dbReference>
<feature type="compositionally biased region" description="Polar residues" evidence="1">
    <location>
        <begin position="39"/>
        <end position="52"/>
    </location>
</feature>
<feature type="region of interest" description="Disordered" evidence="1">
    <location>
        <begin position="300"/>
        <end position="342"/>
    </location>
</feature>
<evidence type="ECO:0000313" key="3">
    <source>
        <dbReference type="EMBL" id="KAK6361672.1"/>
    </source>
</evidence>
<comment type="caution">
    <text evidence="3">The sequence shown here is derived from an EMBL/GenBank/DDBJ whole genome shotgun (WGS) entry which is preliminary data.</text>
</comment>
<dbReference type="PANTHER" id="PTHR13138:SF3">
    <property type="entry name" value="CD2 ANTIGEN CYTOPLASMIC TAIL-BINDING PROTEIN 2"/>
    <property type="match status" value="1"/>
</dbReference>
<name>A0AAV9VI79_9PEZI</name>
<evidence type="ECO:0000313" key="4">
    <source>
        <dbReference type="Proteomes" id="UP001373714"/>
    </source>
</evidence>